<accession>I7M8P6</accession>
<protein>
    <recommendedName>
        <fullName evidence="4">Transmembrane protein</fullName>
    </recommendedName>
</protein>
<evidence type="ECO:0000313" key="2">
    <source>
        <dbReference type="EMBL" id="EAR99417.2"/>
    </source>
</evidence>
<dbReference type="eggNOG" id="ENOG502SI7C">
    <property type="taxonomic scope" value="Eukaryota"/>
</dbReference>
<evidence type="ECO:0000313" key="3">
    <source>
        <dbReference type="Proteomes" id="UP000009168"/>
    </source>
</evidence>
<feature type="chain" id="PRO_5003712089" description="Transmembrane protein" evidence="1">
    <location>
        <begin position="28"/>
        <end position="2369"/>
    </location>
</feature>
<dbReference type="RefSeq" id="XP_001019662.2">
    <property type="nucleotide sequence ID" value="XM_001019662.2"/>
</dbReference>
<dbReference type="EMBL" id="GG662639">
    <property type="protein sequence ID" value="EAR99417.2"/>
    <property type="molecule type" value="Genomic_DNA"/>
</dbReference>
<organism evidence="2 3">
    <name type="scientific">Tetrahymena thermophila (strain SB210)</name>
    <dbReference type="NCBI Taxonomy" id="312017"/>
    <lineage>
        <taxon>Eukaryota</taxon>
        <taxon>Sar</taxon>
        <taxon>Alveolata</taxon>
        <taxon>Ciliophora</taxon>
        <taxon>Intramacronucleata</taxon>
        <taxon>Oligohymenophorea</taxon>
        <taxon>Hymenostomatida</taxon>
        <taxon>Tetrahymenina</taxon>
        <taxon>Tetrahymenidae</taxon>
        <taxon>Tetrahymena</taxon>
    </lineage>
</organism>
<keyword evidence="1" id="KW-0732">Signal</keyword>
<dbReference type="Proteomes" id="UP000009168">
    <property type="component" value="Unassembled WGS sequence"/>
</dbReference>
<evidence type="ECO:0000256" key="1">
    <source>
        <dbReference type="SAM" id="SignalP"/>
    </source>
</evidence>
<evidence type="ECO:0008006" key="4">
    <source>
        <dbReference type="Google" id="ProtNLM"/>
    </source>
</evidence>
<reference evidence="3" key="1">
    <citation type="journal article" date="2006" name="PLoS Biol.">
        <title>Macronuclear genome sequence of the ciliate Tetrahymena thermophila, a model eukaryote.</title>
        <authorList>
            <person name="Eisen J.A."/>
            <person name="Coyne R.S."/>
            <person name="Wu M."/>
            <person name="Wu D."/>
            <person name="Thiagarajan M."/>
            <person name="Wortman J.R."/>
            <person name="Badger J.H."/>
            <person name="Ren Q."/>
            <person name="Amedeo P."/>
            <person name="Jones K.M."/>
            <person name="Tallon L.J."/>
            <person name="Delcher A.L."/>
            <person name="Salzberg S.L."/>
            <person name="Silva J.C."/>
            <person name="Haas B.J."/>
            <person name="Majoros W.H."/>
            <person name="Farzad M."/>
            <person name="Carlton J.M."/>
            <person name="Smith R.K. Jr."/>
            <person name="Garg J."/>
            <person name="Pearlman R.E."/>
            <person name="Karrer K.M."/>
            <person name="Sun L."/>
            <person name="Manning G."/>
            <person name="Elde N.C."/>
            <person name="Turkewitz A.P."/>
            <person name="Asai D.J."/>
            <person name="Wilkes D.E."/>
            <person name="Wang Y."/>
            <person name="Cai H."/>
            <person name="Collins K."/>
            <person name="Stewart B.A."/>
            <person name="Lee S.R."/>
            <person name="Wilamowska K."/>
            <person name="Weinberg Z."/>
            <person name="Ruzzo W.L."/>
            <person name="Wloga D."/>
            <person name="Gaertig J."/>
            <person name="Frankel J."/>
            <person name="Tsao C.-C."/>
            <person name="Gorovsky M.A."/>
            <person name="Keeling P.J."/>
            <person name="Waller R.F."/>
            <person name="Patron N.J."/>
            <person name="Cherry J.M."/>
            <person name="Stover N.A."/>
            <person name="Krieger C.J."/>
            <person name="del Toro C."/>
            <person name="Ryder H.F."/>
            <person name="Williamson S.C."/>
            <person name="Barbeau R.A."/>
            <person name="Hamilton E.P."/>
            <person name="Orias E."/>
        </authorList>
    </citation>
    <scope>NUCLEOTIDE SEQUENCE [LARGE SCALE GENOMIC DNA]</scope>
    <source>
        <strain evidence="3">SB210</strain>
    </source>
</reference>
<dbReference type="KEGG" id="tet:TTHERM_00134820"/>
<dbReference type="GeneID" id="7822984"/>
<keyword evidence="3" id="KW-1185">Reference proteome</keyword>
<sequence>MSKLRILRFILLQQLFFFLQQINEVLCDGYITTRKPIVQYNMQANVKYFQIDFNLDQDIPANNYIRLQFPLSLHQTAQTAVYASIIQATSSPPNPTTLTKIQSTVSLGANEYTFIITNDLSMNTFYSIYVFPELISTFGWFSQGARILVVSDNQNPIVYTKNVNSGSFTINNPLTPLYNNQNNFIINKIADSDSNIRNYVNLSVSTSLGLTTSLAAPPFTTMGTSYWLSIIIISDSNIPGSAFFRFSINSPGTLDFILLNYCQLIQLSSNVLTSPPVTSCNVDTTENYLEASIISDVQVNDQFQILVPVQNAYYSVDNDVTLIMGNYYTKQLSSYRINKQILSTQAITIDVEHLNLFFGVAYNEEETNFPLGVFQSASSTSIPVYNSIRLTFHSEQSFSLPNQRILRAVLNVAPATEVLSSSITTTLPAIQGNSVYCKYLNSQIICDNIGAIVAYQSYSIAFKAFFNNQVLQNQFSSFCSLNIQEYNNPQNSFIQTNGIQVKLFVNADLRDLSPTGWHSQAFEYTSVISAPESTSLNNIYNTAYSTTTGSVGITPDQNEQAILFLLNVPAQNYCDQNLALCSNSFISQLYFRQTVLFNYNVIQFSSGKQNLGLDFAAMNNAGQLDQASFRCVANNYCAKYDANSIKNTKTLILKDPSLTDEVSLGLAFFDCGVLQSELDPGTSPSAVSNCFNFQGKGSSVGANGIIALRNVRFNPQFTHTTYLADDKVLDFVVTFMKGIMTNQQIPTSYNFVSTNLINAYTIVRQTLTTVKFGYANFYVDSTNQYNNGYNIPVLFRLGGQFPSAQASGTTQLAIFLDESVDLTNFFWNKISTTNVAKPYSYGCSEKECYGYQVTNAGNLDSYFLHTMVLVTLQASTDITQPFNIIIPLANNKSQKLPIRVVVGLINGQNKMQAIFRLYGPPSLGDTTVTNPVTVLQGLAPQTNPYSFPLQPPGKKFSYSADASNVRSSQTGSIQFNAAADTSITVSGNNNGLWGAGLTIVSRNQDVFSSSKMSISFQIYPGSFKQCSLASYNLVNHPAGNGQNGIYFVLFCPVDDPALSPTFFASGNANIININTPFSYFWGSNLNMQYIFQYAVSNNNGLLVASYIETNKVQAPLSNMQKCIIDSTSPSIQPNTQGKQVITVPISFNQDYSFDPLSLTNINSFMIEINFSTQVAGFVLDGSYCQIQGYLQFQNYFQCIPTWTNSQTARAKLVALQKFVFLKGQTFSLTFQVNDNSSTNFDKTSVVYSANIMLPDSNLNPTDNFPSVFSAPDTVKVITESCQGGSLQLGNTPLGNQLQITDLKTKFINSRGRGYMKLQFQVLSQRYRINQGTYFLLNIGFLMDQNMNDNQRMDILDCQVNQMITGSPNNQFQRSYLFSQIVFTNSNQIQITLKSDLLNPQNYSFQLYCVNIRVPSSTYQGNQITMQVFDKDNIQIYSSVQPIIFSSIQFTSIIQNTQIQLLSWTGYSLGQFTSYKFQITNQLVGQNIDQYSAIYANFPASFNSLLSDSISCKQNGIIVQCSLDPSQPRQLFIQLSQGPILPNGQFTLEISNLASSQIDPSASGIYICLIRDYRSQINQQDFILCDFQSIVPLLLKTSVNPSNVKSISVTKVYNQAAQNMNQFYYGKNQLFSFDMNISQGAFNYIYYLLVELPPQFSKYILDTDPVSCEIKTSSRQDNLSYGCNFLNQRYIQISLVKDPQNFFGSSQYTVNLYNIYIPESFTGILSDMLVFNFMIYDINLQNIIASTTSYAALPLKFVSDTTLSLLKWINTDSFTIYQGYYKSLFTLQPLDNTVFQSQFTVNTSQTLSTLKLQNFPLQAIIADPYESFQIAGLSNSNIGFYNIDFVKSQNDQIYQRVPRLSIILSNLPCILQNYFSQIQIVQGGQMTIQVDLSQCIPLDAFQLQATILDPTSTGSFTFSDGTLVNSSNISVGQTRVYFEVKCNINANPGQTLQLQMAVQNSQYFKANSNNIVLQVTSSSTQVSTPQPAAIVMSPQTGNSIQIQVGCDQPGYILWVAGPQSLSYDIFDSNYMFNTLITQKNYVSCINNGNSYCYDFILMNQPSMQFQVTIPNLVSRQFYYFQYYCRNQIGMFSNQRSFTFKALDNKGRVNKITIQVNTTISNIVQIQSVLCFTSQKIIANYLRVINSNNATCQDLTSYQKSIQTPPDNNFFIYVLPNQTVSLDQTTQQVQNALQSQSVYFPIFNSIGATILQYNIQSYDDQMTPSFNVSQFKNDLNSLSMQVNFTNSNGYLVVGIITISESLPQKEQFLNSVNYQNQPLMKIQKYYMQQNLPTLIKFDYSSIVQQGRLYNCLFLAIPDNPQFKTDYSSNLFNQTFTIPITQANVNVTSQSTNSQIANALKSLILLVLLFLS</sequence>
<proteinExistence type="predicted"/>
<gene>
    <name evidence="2" type="ORF">TTHERM_00134820</name>
</gene>
<dbReference type="InParanoid" id="I7M8P6"/>
<feature type="signal peptide" evidence="1">
    <location>
        <begin position="1"/>
        <end position="27"/>
    </location>
</feature>
<name>I7M8P6_TETTS</name>